<reference evidence="1 2" key="1">
    <citation type="submission" date="2024-06" db="EMBL/GenBank/DDBJ databases">
        <title>The Natural Products Discovery Center: Release of the First 8490 Sequenced Strains for Exploring Actinobacteria Biosynthetic Diversity.</title>
        <authorList>
            <person name="Kalkreuter E."/>
            <person name="Kautsar S.A."/>
            <person name="Yang D."/>
            <person name="Bader C.D."/>
            <person name="Teijaro C.N."/>
            <person name="Fluegel L."/>
            <person name="Davis C.M."/>
            <person name="Simpson J.R."/>
            <person name="Lauterbach L."/>
            <person name="Steele A.D."/>
            <person name="Gui C."/>
            <person name="Meng S."/>
            <person name="Li G."/>
            <person name="Viehrig K."/>
            <person name="Ye F."/>
            <person name="Su P."/>
            <person name="Kiefer A.F."/>
            <person name="Nichols A."/>
            <person name="Cepeda A.J."/>
            <person name="Yan W."/>
            <person name="Fan B."/>
            <person name="Jiang Y."/>
            <person name="Adhikari A."/>
            <person name="Zheng C.-J."/>
            <person name="Schuster L."/>
            <person name="Cowan T.M."/>
            <person name="Smanski M.J."/>
            <person name="Chevrette M.G."/>
            <person name="De Carvalho L.P.S."/>
            <person name="Shen B."/>
        </authorList>
    </citation>
    <scope>NUCLEOTIDE SEQUENCE [LARGE SCALE GENOMIC DNA]</scope>
    <source>
        <strain evidence="1 2">NPDC006434</strain>
    </source>
</reference>
<dbReference type="EMBL" id="JBEXPZ010000108">
    <property type="protein sequence ID" value="MET9851236.1"/>
    <property type="molecule type" value="Genomic_DNA"/>
</dbReference>
<protein>
    <submittedName>
        <fullName evidence="1">Uncharacterized protein</fullName>
    </submittedName>
</protein>
<comment type="caution">
    <text evidence="1">The sequence shown here is derived from an EMBL/GenBank/DDBJ whole genome shotgun (WGS) entry which is preliminary data.</text>
</comment>
<evidence type="ECO:0000313" key="2">
    <source>
        <dbReference type="Proteomes" id="UP001550210"/>
    </source>
</evidence>
<sequence>MRPTEVRGPPDREARLGPVQRVRPARRGWDTHHRWRVFVEVDEHAIELGHGGDRAVIRRSPPSHTALAAVDT</sequence>
<evidence type="ECO:0000313" key="1">
    <source>
        <dbReference type="EMBL" id="MET9851236.1"/>
    </source>
</evidence>
<accession>A0ABV2VBP0</accession>
<keyword evidence="2" id="KW-1185">Reference proteome</keyword>
<proteinExistence type="predicted"/>
<dbReference type="Proteomes" id="UP001550210">
    <property type="component" value="Unassembled WGS sequence"/>
</dbReference>
<dbReference type="RefSeq" id="WP_355405019.1">
    <property type="nucleotide sequence ID" value="NZ_JBEGHN010000059.1"/>
</dbReference>
<organism evidence="1 2">
    <name type="scientific">Streptomyces ossamyceticus</name>
    <dbReference type="NCBI Taxonomy" id="249581"/>
    <lineage>
        <taxon>Bacteria</taxon>
        <taxon>Bacillati</taxon>
        <taxon>Actinomycetota</taxon>
        <taxon>Actinomycetes</taxon>
        <taxon>Kitasatosporales</taxon>
        <taxon>Streptomycetaceae</taxon>
        <taxon>Streptomyces</taxon>
    </lineage>
</organism>
<name>A0ABV2VBP0_9ACTN</name>
<gene>
    <name evidence="1" type="ORF">ABZZ21_43280</name>
</gene>